<evidence type="ECO:0000259" key="5">
    <source>
        <dbReference type="PROSITE" id="PS50931"/>
    </source>
</evidence>
<proteinExistence type="inferred from homology"/>
<dbReference type="InterPro" id="IPR000847">
    <property type="entry name" value="LysR_HTH_N"/>
</dbReference>
<dbReference type="InterPro" id="IPR036390">
    <property type="entry name" value="WH_DNA-bd_sf"/>
</dbReference>
<evidence type="ECO:0000256" key="1">
    <source>
        <dbReference type="ARBA" id="ARBA00009437"/>
    </source>
</evidence>
<evidence type="ECO:0000313" key="6">
    <source>
        <dbReference type="EMBL" id="UOQ58796.1"/>
    </source>
</evidence>
<evidence type="ECO:0000256" key="3">
    <source>
        <dbReference type="ARBA" id="ARBA00023125"/>
    </source>
</evidence>
<keyword evidence="4" id="KW-0804">Transcription</keyword>
<dbReference type="SUPFAM" id="SSF46785">
    <property type="entry name" value="Winged helix' DNA-binding domain"/>
    <property type="match status" value="1"/>
</dbReference>
<protein>
    <submittedName>
        <fullName evidence="6">LysR family transcriptional regulator</fullName>
    </submittedName>
</protein>
<dbReference type="Gene3D" id="1.10.10.10">
    <property type="entry name" value="Winged helix-like DNA-binding domain superfamily/Winged helix DNA-binding domain"/>
    <property type="match status" value="1"/>
</dbReference>
<dbReference type="RefSeq" id="WP_244729928.1">
    <property type="nucleotide sequence ID" value="NZ_CP095045.1"/>
</dbReference>
<dbReference type="PRINTS" id="PR00039">
    <property type="entry name" value="HTHLYSR"/>
</dbReference>
<evidence type="ECO:0000256" key="2">
    <source>
        <dbReference type="ARBA" id="ARBA00023015"/>
    </source>
</evidence>
<dbReference type="InterPro" id="IPR036388">
    <property type="entry name" value="WH-like_DNA-bd_sf"/>
</dbReference>
<reference evidence="6 7" key="1">
    <citation type="submission" date="2022-04" db="EMBL/GenBank/DDBJ databases">
        <title>Leucobacter sp. isolated from rhizosphere of garlic.</title>
        <authorList>
            <person name="Won M."/>
            <person name="Lee C.-M."/>
            <person name="Woen H.-Y."/>
            <person name="Kwon S.-W."/>
        </authorList>
    </citation>
    <scope>NUCLEOTIDE SEQUENCE [LARGE SCALE GENOMIC DNA]</scope>
    <source>
        <strain evidence="6 7">H21R-40</strain>
    </source>
</reference>
<feature type="domain" description="HTH lysR-type" evidence="5">
    <location>
        <begin position="1"/>
        <end position="58"/>
    </location>
</feature>
<dbReference type="PANTHER" id="PTHR30346">
    <property type="entry name" value="TRANSCRIPTIONAL DUAL REGULATOR HCAR-RELATED"/>
    <property type="match status" value="1"/>
</dbReference>
<name>A0ABY4FR82_9MICO</name>
<organism evidence="6 7">
    <name type="scientific">Leucobacter allii</name>
    <dbReference type="NCBI Taxonomy" id="2932247"/>
    <lineage>
        <taxon>Bacteria</taxon>
        <taxon>Bacillati</taxon>
        <taxon>Actinomycetota</taxon>
        <taxon>Actinomycetes</taxon>
        <taxon>Micrococcales</taxon>
        <taxon>Microbacteriaceae</taxon>
        <taxon>Leucobacter</taxon>
    </lineage>
</organism>
<evidence type="ECO:0000313" key="7">
    <source>
        <dbReference type="Proteomes" id="UP000831786"/>
    </source>
</evidence>
<sequence length="304" mass="33528">MDHRRLQYFHAVARAGSFSRAAAELRMTQPPLSAAIAQLETDLEARLLVRSSRGVTVTPAGEEVLRYAERLTTQEHELRRRIAAIQSGRLGSLEISCNPILAGTLVPRLIRALTAAEASLDIALHEAYPRVVLEAVQKGEVDVGLVATSASEDLRLLYGDELKVHRLAAQEMIALLPPEYAHLPDPVSLRDIARFEFASPANSMRHGIRFGLLDAFEFAKLPRPRVREVPSMQEAIPLITAGLAAGIMPEAIRGLVHPDRVTMRHIVDGPEPFEISLVFRRDRVHLPAIARFRETAFAEIGDAG</sequence>
<gene>
    <name evidence="6" type="ORF">MUN78_08260</name>
</gene>
<dbReference type="SUPFAM" id="SSF53850">
    <property type="entry name" value="Periplasmic binding protein-like II"/>
    <property type="match status" value="1"/>
</dbReference>
<keyword evidence="7" id="KW-1185">Reference proteome</keyword>
<comment type="similarity">
    <text evidence="1">Belongs to the LysR transcriptional regulatory family.</text>
</comment>
<dbReference type="Proteomes" id="UP000831786">
    <property type="component" value="Chromosome"/>
</dbReference>
<dbReference type="PANTHER" id="PTHR30346:SF28">
    <property type="entry name" value="HTH-TYPE TRANSCRIPTIONAL REGULATOR CYNR"/>
    <property type="match status" value="1"/>
</dbReference>
<dbReference type="Pfam" id="PF03466">
    <property type="entry name" value="LysR_substrate"/>
    <property type="match status" value="1"/>
</dbReference>
<dbReference type="Pfam" id="PF00126">
    <property type="entry name" value="HTH_1"/>
    <property type="match status" value="1"/>
</dbReference>
<accession>A0ABY4FR82</accession>
<keyword evidence="3" id="KW-0238">DNA-binding</keyword>
<dbReference type="Gene3D" id="3.40.190.10">
    <property type="entry name" value="Periplasmic binding protein-like II"/>
    <property type="match status" value="2"/>
</dbReference>
<evidence type="ECO:0000256" key="4">
    <source>
        <dbReference type="ARBA" id="ARBA00023163"/>
    </source>
</evidence>
<dbReference type="EMBL" id="CP095045">
    <property type="protein sequence ID" value="UOQ58796.1"/>
    <property type="molecule type" value="Genomic_DNA"/>
</dbReference>
<keyword evidence="2" id="KW-0805">Transcription regulation</keyword>
<dbReference type="PROSITE" id="PS50931">
    <property type="entry name" value="HTH_LYSR"/>
    <property type="match status" value="1"/>
</dbReference>
<dbReference type="InterPro" id="IPR005119">
    <property type="entry name" value="LysR_subst-bd"/>
</dbReference>
<dbReference type="CDD" id="cd05466">
    <property type="entry name" value="PBP2_LTTR_substrate"/>
    <property type="match status" value="1"/>
</dbReference>